<reference evidence="1 2" key="1">
    <citation type="journal article" date="2014" name="Curr. Biol.">
        <title>The genome of the clonal raider ant Cerapachys biroi.</title>
        <authorList>
            <person name="Oxley P.R."/>
            <person name="Ji L."/>
            <person name="Fetter-Pruneda I."/>
            <person name="McKenzie S.K."/>
            <person name="Li C."/>
            <person name="Hu H."/>
            <person name="Zhang G."/>
            <person name="Kronauer D.J."/>
        </authorList>
    </citation>
    <scope>NUCLEOTIDE SEQUENCE [LARGE SCALE GENOMIC DNA]</scope>
</reference>
<dbReference type="OrthoDB" id="28868at2759"/>
<accession>A0A026WCP2</accession>
<organism evidence="1 2">
    <name type="scientific">Ooceraea biroi</name>
    <name type="common">Clonal raider ant</name>
    <name type="synonym">Cerapachys biroi</name>
    <dbReference type="NCBI Taxonomy" id="2015173"/>
    <lineage>
        <taxon>Eukaryota</taxon>
        <taxon>Metazoa</taxon>
        <taxon>Ecdysozoa</taxon>
        <taxon>Arthropoda</taxon>
        <taxon>Hexapoda</taxon>
        <taxon>Insecta</taxon>
        <taxon>Pterygota</taxon>
        <taxon>Neoptera</taxon>
        <taxon>Endopterygota</taxon>
        <taxon>Hymenoptera</taxon>
        <taxon>Apocrita</taxon>
        <taxon>Aculeata</taxon>
        <taxon>Formicoidea</taxon>
        <taxon>Formicidae</taxon>
        <taxon>Dorylinae</taxon>
        <taxon>Ooceraea</taxon>
    </lineage>
</organism>
<dbReference type="AlphaFoldDB" id="A0A026WCP2"/>
<name>A0A026WCP2_OOCBI</name>
<evidence type="ECO:0000313" key="2">
    <source>
        <dbReference type="Proteomes" id="UP000053097"/>
    </source>
</evidence>
<dbReference type="EMBL" id="KK107266">
    <property type="protein sequence ID" value="EZA53837.1"/>
    <property type="molecule type" value="Genomic_DNA"/>
</dbReference>
<sequence>MVPRTDGVFEPLQNKRIISIILQHFNQNPSNELEKLNTPTPITNRAIGVYFCEFKGTYYMPNKMLATEYPD</sequence>
<gene>
    <name evidence="1" type="ORF">X777_06694</name>
</gene>
<protein>
    <submittedName>
        <fullName evidence="1">Uncharacterized protein</fullName>
    </submittedName>
</protein>
<dbReference type="Proteomes" id="UP000053097">
    <property type="component" value="Unassembled WGS sequence"/>
</dbReference>
<keyword evidence="2" id="KW-1185">Reference proteome</keyword>
<feature type="non-terminal residue" evidence="1">
    <location>
        <position position="71"/>
    </location>
</feature>
<evidence type="ECO:0000313" key="1">
    <source>
        <dbReference type="EMBL" id="EZA53837.1"/>
    </source>
</evidence>
<proteinExistence type="predicted"/>